<dbReference type="WBParaSite" id="PDA_v2.g23541.t1">
    <property type="protein sequence ID" value="PDA_v2.g23541.t1"/>
    <property type="gene ID" value="PDA_v2.g23541"/>
</dbReference>
<reference evidence="3" key="1">
    <citation type="submission" date="2022-11" db="UniProtKB">
        <authorList>
            <consortium name="WormBaseParasite"/>
        </authorList>
    </citation>
    <scope>IDENTIFICATION</scope>
</reference>
<proteinExistence type="predicted"/>
<dbReference type="Proteomes" id="UP000887578">
    <property type="component" value="Unplaced"/>
</dbReference>
<feature type="region of interest" description="Disordered" evidence="1">
    <location>
        <begin position="11"/>
        <end position="121"/>
    </location>
</feature>
<evidence type="ECO:0000256" key="1">
    <source>
        <dbReference type="SAM" id="MobiDB-lite"/>
    </source>
</evidence>
<feature type="compositionally biased region" description="Basic residues" evidence="1">
    <location>
        <begin position="107"/>
        <end position="121"/>
    </location>
</feature>
<name>A0A914Q3P6_9BILA</name>
<dbReference type="AlphaFoldDB" id="A0A914Q3P6"/>
<keyword evidence="2" id="KW-1185">Reference proteome</keyword>
<protein>
    <submittedName>
        <fullName evidence="3">Uncharacterized protein</fullName>
    </submittedName>
</protein>
<feature type="compositionally biased region" description="Basic and acidic residues" evidence="1">
    <location>
        <begin position="22"/>
        <end position="33"/>
    </location>
</feature>
<feature type="compositionally biased region" description="Polar residues" evidence="1">
    <location>
        <begin position="47"/>
        <end position="59"/>
    </location>
</feature>
<evidence type="ECO:0000313" key="2">
    <source>
        <dbReference type="Proteomes" id="UP000887578"/>
    </source>
</evidence>
<sequence length="121" mass="13132">MFYVLFRSLIAKSTTKKPSPGDPDKSSDPKDKASLPLSHQEEPALTPASNTSKENQSLPVKQPLLPEVRPQPPQTSVSSVAANVKPVSIEKKKEGGSSQRRNAAKSSSKRPHRSRSTSKTE</sequence>
<evidence type="ECO:0000313" key="3">
    <source>
        <dbReference type="WBParaSite" id="PDA_v2.g23541.t1"/>
    </source>
</evidence>
<accession>A0A914Q3P6</accession>
<organism evidence="2 3">
    <name type="scientific">Panagrolaimus davidi</name>
    <dbReference type="NCBI Taxonomy" id="227884"/>
    <lineage>
        <taxon>Eukaryota</taxon>
        <taxon>Metazoa</taxon>
        <taxon>Ecdysozoa</taxon>
        <taxon>Nematoda</taxon>
        <taxon>Chromadorea</taxon>
        <taxon>Rhabditida</taxon>
        <taxon>Tylenchina</taxon>
        <taxon>Panagrolaimomorpha</taxon>
        <taxon>Panagrolaimoidea</taxon>
        <taxon>Panagrolaimidae</taxon>
        <taxon>Panagrolaimus</taxon>
    </lineage>
</organism>